<accession>A0A438EBQ0</accession>
<reference evidence="2 3" key="1">
    <citation type="journal article" date="2018" name="PLoS Genet.">
        <title>Population sequencing reveals clonal diversity and ancestral inbreeding in the grapevine cultivar Chardonnay.</title>
        <authorList>
            <person name="Roach M.J."/>
            <person name="Johnson D.L."/>
            <person name="Bohlmann J."/>
            <person name="van Vuuren H.J."/>
            <person name="Jones S.J."/>
            <person name="Pretorius I.S."/>
            <person name="Schmidt S.A."/>
            <person name="Borneman A.R."/>
        </authorList>
    </citation>
    <scope>NUCLEOTIDE SEQUENCE [LARGE SCALE GENOMIC DNA]</scope>
    <source>
        <strain evidence="3">cv. Chardonnay</strain>
        <tissue evidence="2">Leaf</tissue>
    </source>
</reference>
<dbReference type="AlphaFoldDB" id="A0A438EBQ0"/>
<evidence type="ECO:0000313" key="2">
    <source>
        <dbReference type="EMBL" id="RVW45104.1"/>
    </source>
</evidence>
<comment type="caution">
    <text evidence="2">The sequence shown here is derived from an EMBL/GenBank/DDBJ whole genome shotgun (WGS) entry which is preliminary data.</text>
</comment>
<evidence type="ECO:0000259" key="1">
    <source>
        <dbReference type="Pfam" id="PF07727"/>
    </source>
</evidence>
<feature type="domain" description="Reverse transcriptase Ty1/copia-type" evidence="1">
    <location>
        <begin position="11"/>
        <end position="80"/>
    </location>
</feature>
<name>A0A438EBQ0_VITVI</name>
<protein>
    <submittedName>
        <fullName evidence="2">Putative mitochondrial protein</fullName>
    </submittedName>
</protein>
<proteinExistence type="predicted"/>
<organism evidence="2 3">
    <name type="scientific">Vitis vinifera</name>
    <name type="common">Grape</name>
    <dbReference type="NCBI Taxonomy" id="29760"/>
    <lineage>
        <taxon>Eukaryota</taxon>
        <taxon>Viridiplantae</taxon>
        <taxon>Streptophyta</taxon>
        <taxon>Embryophyta</taxon>
        <taxon>Tracheophyta</taxon>
        <taxon>Spermatophyta</taxon>
        <taxon>Magnoliopsida</taxon>
        <taxon>eudicotyledons</taxon>
        <taxon>Gunneridae</taxon>
        <taxon>Pentapetalae</taxon>
        <taxon>rosids</taxon>
        <taxon>Vitales</taxon>
        <taxon>Vitaceae</taxon>
        <taxon>Viteae</taxon>
        <taxon>Vitis</taxon>
    </lineage>
</organism>
<dbReference type="InterPro" id="IPR013103">
    <property type="entry name" value="RVT_2"/>
</dbReference>
<dbReference type="Pfam" id="PF07727">
    <property type="entry name" value="RVT_2"/>
    <property type="match status" value="1"/>
</dbReference>
<dbReference type="Proteomes" id="UP000288805">
    <property type="component" value="Unassembled WGS sequence"/>
</dbReference>
<evidence type="ECO:0000313" key="3">
    <source>
        <dbReference type="Proteomes" id="UP000288805"/>
    </source>
</evidence>
<sequence length="131" mass="15064">MQAKLQALKQNETWYLTTLPPSKHLVGCKWVYKLKFSADGSLEQHKARLVAKGDSQQEDVDYLDTFSPVAKLVTVKLLLTNVKLSQHDGELLEDPRLYRQLIANLLYFTNTQAYLSYLVYRLSLFLANSKI</sequence>
<gene>
    <name evidence="2" type="primary">AtMg00820_19</name>
    <name evidence="2" type="ORF">CK203_067640</name>
</gene>
<dbReference type="EMBL" id="QGNW01001336">
    <property type="protein sequence ID" value="RVW45104.1"/>
    <property type="molecule type" value="Genomic_DNA"/>
</dbReference>